<feature type="region of interest" description="Disordered" evidence="1">
    <location>
        <begin position="215"/>
        <end position="248"/>
    </location>
</feature>
<evidence type="ECO:0000313" key="2">
    <source>
        <dbReference type="EMBL" id="OAP60627.1"/>
    </source>
</evidence>
<feature type="region of interest" description="Disordered" evidence="1">
    <location>
        <begin position="1"/>
        <end position="35"/>
    </location>
</feature>
<proteinExistence type="predicted"/>
<evidence type="ECO:0000256" key="1">
    <source>
        <dbReference type="SAM" id="MobiDB-lite"/>
    </source>
</evidence>
<feature type="compositionally biased region" description="Basic and acidic residues" evidence="1">
    <location>
        <begin position="1"/>
        <end position="12"/>
    </location>
</feature>
<reference evidence="2 3" key="1">
    <citation type="submission" date="2016-04" db="EMBL/GenBank/DDBJ databases">
        <title>Draft genome of Fonsecaea erecta CBS 125763.</title>
        <authorList>
            <person name="Weiss V.A."/>
            <person name="Vicente V.A."/>
            <person name="Raittz R.T."/>
            <person name="Moreno L.F."/>
            <person name="De Souza E.M."/>
            <person name="Pedrosa F.O."/>
            <person name="Steffens M.B."/>
            <person name="Faoro H."/>
            <person name="Tadra-Sfeir M.Z."/>
            <person name="Najafzadeh M.J."/>
            <person name="Felipe M.S."/>
            <person name="Teixeira M."/>
            <person name="Sun J."/>
            <person name="Xi L."/>
            <person name="Gomes R."/>
            <person name="De Azevedo C.M."/>
            <person name="Salgado C.G."/>
            <person name="Da Silva M.B."/>
            <person name="Nascimento M.F."/>
            <person name="Queiroz-Telles F."/>
            <person name="Attili D.S."/>
            <person name="Gorbushina A."/>
        </authorList>
    </citation>
    <scope>NUCLEOTIDE SEQUENCE [LARGE SCALE GENOMIC DNA]</scope>
    <source>
        <strain evidence="2 3">CBS 125763</strain>
    </source>
</reference>
<accession>A0A178ZLH1</accession>
<name>A0A178ZLH1_9EURO</name>
<protein>
    <submittedName>
        <fullName evidence="2">Uncharacterized protein</fullName>
    </submittedName>
</protein>
<dbReference type="RefSeq" id="XP_018693994.1">
    <property type="nucleotide sequence ID" value="XM_018837141.1"/>
</dbReference>
<feature type="compositionally biased region" description="Acidic residues" evidence="1">
    <location>
        <begin position="343"/>
        <end position="353"/>
    </location>
</feature>
<organism evidence="2 3">
    <name type="scientific">Fonsecaea erecta</name>
    <dbReference type="NCBI Taxonomy" id="1367422"/>
    <lineage>
        <taxon>Eukaryota</taxon>
        <taxon>Fungi</taxon>
        <taxon>Dikarya</taxon>
        <taxon>Ascomycota</taxon>
        <taxon>Pezizomycotina</taxon>
        <taxon>Eurotiomycetes</taxon>
        <taxon>Chaetothyriomycetidae</taxon>
        <taxon>Chaetothyriales</taxon>
        <taxon>Herpotrichiellaceae</taxon>
        <taxon>Fonsecaea</taxon>
    </lineage>
</organism>
<dbReference type="OrthoDB" id="4120617at2759"/>
<dbReference type="AlphaFoldDB" id="A0A178ZLH1"/>
<feature type="region of interest" description="Disordered" evidence="1">
    <location>
        <begin position="273"/>
        <end position="393"/>
    </location>
</feature>
<comment type="caution">
    <text evidence="2">The sequence shown here is derived from an EMBL/GenBank/DDBJ whole genome shotgun (WGS) entry which is preliminary data.</text>
</comment>
<gene>
    <name evidence="2" type="ORF">AYL99_05629</name>
</gene>
<keyword evidence="3" id="KW-1185">Reference proteome</keyword>
<sequence length="426" mass="45761">MHHHNEHRDEKAPAVNTLPAHDQPVPARINRKPVPVDYANNSEPWPYSPVSPIDPAAEAAGLTAFPTRSSGESARSFSVDPARANAVFDQEYAPHGEVPGHDHHGIGAATAGLVASAALGHRDNHDHHRSRSRSSSSKQRSRQPIAIPSEGFDTGRRTSREYRNGHAYRDVDHQDSYDAGVAGEQDLYGVSATPPPRSRRNSAVGSGLPGAAAFNYANRPAVPSPLSSEVRRDPSHSPPRSRSRSLSRDAARFSFSYDPVADDYGAYPPFPISSSTSKAGRDEAFPGQNAGNLTHPDRVYINDKSYPPLDIPGGKSTNEYDLAATSGPLGHQPQTASLLPVSEDADATMESDDSPWRMSDGMPAGWQRASTGSPRNSREYMSNRDSGVGMGVGRGRRLRASDIVGSSTARPGMDYDAYGYGYGQAL</sequence>
<feature type="region of interest" description="Disordered" evidence="1">
    <location>
        <begin position="187"/>
        <end position="206"/>
    </location>
</feature>
<dbReference type="EMBL" id="LVYI01000004">
    <property type="protein sequence ID" value="OAP60627.1"/>
    <property type="molecule type" value="Genomic_DNA"/>
</dbReference>
<evidence type="ECO:0000313" key="3">
    <source>
        <dbReference type="Proteomes" id="UP000078343"/>
    </source>
</evidence>
<dbReference type="GeneID" id="30009797"/>
<dbReference type="Proteomes" id="UP000078343">
    <property type="component" value="Unassembled WGS sequence"/>
</dbReference>
<dbReference type="STRING" id="1367422.A0A178ZLH1"/>
<feature type="region of interest" description="Disordered" evidence="1">
    <location>
        <begin position="121"/>
        <end position="158"/>
    </location>
</feature>